<evidence type="ECO:0000313" key="2">
    <source>
        <dbReference type="EMBL" id="KOO37657.1"/>
    </source>
</evidence>
<accession>A0A0M0KGF2</accession>
<dbReference type="PROSITE" id="PS51379">
    <property type="entry name" value="4FE4S_FER_2"/>
    <property type="match status" value="1"/>
</dbReference>
<reference evidence="2" key="1">
    <citation type="submission" date="2015-08" db="EMBL/GenBank/DDBJ databases">
        <title>Complete DNA Sequence of Pseudomonas syringae pv. actinidiae, the Causal Agent of Kiwifruit Canker Disease.</title>
        <authorList>
            <person name="Rikkerink E.H.A."/>
            <person name="Fineran P.C."/>
        </authorList>
    </citation>
    <scope>NUCLEOTIDE SEQUENCE</scope>
    <source>
        <strain evidence="2">DSM 13666</strain>
    </source>
</reference>
<sequence length="470" mass="53896">MDDNLKELMNTVVQNDYCIGCGTCASINNSPLAMQLNEYGTYKPYMNKNIIQSDNMEADVLSVCPFSNSSNNETEIGRKVFGEFNNVSFNEHTGFYIKNYAGYVKEGDFRKKGSSGGMGNWIAAQLLKNNLVDGIIHVKPKDGKNNILFEYQISNSLEELSKGAKSKYYPIEMSKVIQLVRESKGRYALIGLPCFIKSIRLLSEQDNIIKERIKYYIGLVCGHLKSDMFAKSMAWELGIKPDDLYRIDFRKKLEGRTANNYGVEVCGKKNGEKVVLSSPTKELYTTNWGHGLFKYKACEFCDDVLAETADVTVGDAWLPEYSKDSLGTNIITVRNPVIQNLLEKNKNNIHIEEISPRKVYQSQAGGFRHRRNGLAYRLHLKDINKQWRPKKRVEANSRMSNKRKRIYEKRMLLSQESFKAYKVAEEAEDFNVFKNHMDPIIKDYNKMVAPPIPVRAIRKLKRKLSNLFKN</sequence>
<gene>
    <name evidence="2" type="ORF">AMD02_01435</name>
</gene>
<dbReference type="Pfam" id="PF04432">
    <property type="entry name" value="FrhB_FdhB_C"/>
    <property type="match status" value="1"/>
</dbReference>
<organism evidence="2">
    <name type="scientific">Halalkalibacterium halodurans</name>
    <name type="common">Bacillus halodurans</name>
    <dbReference type="NCBI Taxonomy" id="86665"/>
    <lineage>
        <taxon>Bacteria</taxon>
        <taxon>Bacillati</taxon>
        <taxon>Bacillota</taxon>
        <taxon>Bacilli</taxon>
        <taxon>Bacillales</taxon>
        <taxon>Bacillaceae</taxon>
        <taxon>Halalkalibacterium (ex Joshi et al. 2022)</taxon>
    </lineage>
</organism>
<dbReference type="GO" id="GO:0052592">
    <property type="term" value="F:oxidoreductase activity, acting on CH or CH2 groups, with an iron-sulfur protein as acceptor"/>
    <property type="evidence" value="ECO:0007669"/>
    <property type="project" value="TreeGrafter"/>
</dbReference>
<dbReference type="EMBL" id="LILD01000001">
    <property type="protein sequence ID" value="KOO37657.1"/>
    <property type="molecule type" value="Genomic_DNA"/>
</dbReference>
<dbReference type="InterPro" id="IPR017896">
    <property type="entry name" value="4Fe4S_Fe-S-bd"/>
</dbReference>
<protein>
    <submittedName>
        <fullName evidence="2">Coenzyme F420 hydrogenase</fullName>
    </submittedName>
</protein>
<evidence type="ECO:0000259" key="1">
    <source>
        <dbReference type="PROSITE" id="PS51379"/>
    </source>
</evidence>
<dbReference type="GeneID" id="87599256"/>
<dbReference type="InterPro" id="IPR007525">
    <property type="entry name" value="FrhB_FdhB_C"/>
</dbReference>
<name>A0A0M0KGF2_ALKHA</name>
<dbReference type="Pfam" id="PF04422">
    <property type="entry name" value="FrhB_FdhB_N"/>
    <property type="match status" value="1"/>
</dbReference>
<dbReference type="PANTHER" id="PTHR31332">
    <property type="entry name" value="7-HYDROXYMETHYL CHLOROPHYLL A REDUCTASE, CHLOROPLASTIC"/>
    <property type="match status" value="1"/>
</dbReference>
<proteinExistence type="predicted"/>
<dbReference type="PANTHER" id="PTHR31332:SF0">
    <property type="entry name" value="7-HYDROXYMETHYL CHLOROPHYLL A REDUCTASE, CHLOROPLASTIC"/>
    <property type="match status" value="1"/>
</dbReference>
<dbReference type="AlphaFoldDB" id="A0A0M0KGF2"/>
<comment type="caution">
    <text evidence="2">The sequence shown here is derived from an EMBL/GenBank/DDBJ whole genome shotgun (WGS) entry which is preliminary data.</text>
</comment>
<dbReference type="RefSeq" id="WP_053430197.1">
    <property type="nucleotide sequence ID" value="NZ_CP040441.1"/>
</dbReference>
<dbReference type="InterPro" id="IPR007516">
    <property type="entry name" value="Co_F420_Hydgase/DH_bsu_N"/>
</dbReference>
<dbReference type="PATRIC" id="fig|136160.3.peg.480"/>
<feature type="domain" description="4Fe-4S ferredoxin-type" evidence="1">
    <location>
        <begin position="9"/>
        <end position="39"/>
    </location>
</feature>
<dbReference type="InterPro" id="IPR045220">
    <property type="entry name" value="FRHB/FDHB/HCAR-like"/>
</dbReference>